<evidence type="ECO:0000259" key="1">
    <source>
        <dbReference type="Pfam" id="PF00144"/>
    </source>
</evidence>
<proteinExistence type="predicted"/>
<dbReference type="PANTHER" id="PTHR46825:SF9">
    <property type="entry name" value="BETA-LACTAMASE-RELATED DOMAIN-CONTAINING PROTEIN"/>
    <property type="match status" value="1"/>
</dbReference>
<reference evidence="2 3" key="1">
    <citation type="submission" date="2019-02" db="EMBL/GenBank/DDBJ databases">
        <title>Deep-cultivation of Planctomycetes and their phenomic and genomic characterization uncovers novel biology.</title>
        <authorList>
            <person name="Wiegand S."/>
            <person name="Jogler M."/>
            <person name="Boedeker C."/>
            <person name="Pinto D."/>
            <person name="Vollmers J."/>
            <person name="Rivas-Marin E."/>
            <person name="Kohn T."/>
            <person name="Peeters S.H."/>
            <person name="Heuer A."/>
            <person name="Rast P."/>
            <person name="Oberbeckmann S."/>
            <person name="Bunk B."/>
            <person name="Jeske O."/>
            <person name="Meyerdierks A."/>
            <person name="Storesund J.E."/>
            <person name="Kallscheuer N."/>
            <person name="Luecker S."/>
            <person name="Lage O.M."/>
            <person name="Pohl T."/>
            <person name="Merkel B.J."/>
            <person name="Hornburger P."/>
            <person name="Mueller R.-W."/>
            <person name="Bruemmer F."/>
            <person name="Labrenz M."/>
            <person name="Spormann A.M."/>
            <person name="Op den Camp H."/>
            <person name="Overmann J."/>
            <person name="Amann R."/>
            <person name="Jetten M.S.M."/>
            <person name="Mascher T."/>
            <person name="Medema M.H."/>
            <person name="Devos D.P."/>
            <person name="Kaster A.-K."/>
            <person name="Ovreas L."/>
            <person name="Rohde M."/>
            <person name="Galperin M.Y."/>
            <person name="Jogler C."/>
        </authorList>
    </citation>
    <scope>NUCLEOTIDE SEQUENCE [LARGE SCALE GENOMIC DNA]</scope>
    <source>
        <strain evidence="2 3">Poly30</strain>
    </source>
</reference>
<gene>
    <name evidence="2" type="ORF">Poly30_55830</name>
</gene>
<dbReference type="EMBL" id="CP036434">
    <property type="protein sequence ID" value="QDV10022.1"/>
    <property type="molecule type" value="Genomic_DNA"/>
</dbReference>
<dbReference type="EC" id="3.4.16.4" evidence="2"/>
<dbReference type="SUPFAM" id="SSF56601">
    <property type="entry name" value="beta-lactamase/transpeptidase-like"/>
    <property type="match status" value="1"/>
</dbReference>
<organism evidence="2 3">
    <name type="scientific">Saltatorellus ferox</name>
    <dbReference type="NCBI Taxonomy" id="2528018"/>
    <lineage>
        <taxon>Bacteria</taxon>
        <taxon>Pseudomonadati</taxon>
        <taxon>Planctomycetota</taxon>
        <taxon>Planctomycetia</taxon>
        <taxon>Planctomycetia incertae sedis</taxon>
        <taxon>Saltatorellus</taxon>
    </lineage>
</organism>
<dbReference type="Gene3D" id="3.40.710.10">
    <property type="entry name" value="DD-peptidase/beta-lactamase superfamily"/>
    <property type="match status" value="1"/>
</dbReference>
<dbReference type="InterPro" id="IPR050491">
    <property type="entry name" value="AmpC-like"/>
</dbReference>
<dbReference type="Proteomes" id="UP000320390">
    <property type="component" value="Chromosome"/>
</dbReference>
<sequence>MTTAHATTHLRRRLATVGVCLAIASISARSAASARGSGATAIAEDPKRAIAEYMAGCEALGWSGVVLVRHQGKVLYHEAHGLADRETGRALEKDTRFEIASLTKPLTATAIMGLVDEGKVDLDASIADYLPGVPDHAKAITVSHLLSHESGMPRSAGGGRGDDLAIAVADYLREPPVHAPGTREDYWNGGYALLAGIVETVDGNSFEESVRKRVFRPAKMKSSGFIGEDVPEKEVARGYEAGKESRLATEPPYGGTGWHYRGMGGIVTHAEDLLRFVDAFDSGRIVKQGTAKLMQTRASANHGLGWGIAYSMETGLRRVHGGDVRGFHVYLTSLVDKKVDVIVLSNFGPTETYKVTWNLEALALGQELPHAAPPERAVWKAKDLEALRGTWTSAQGSVLEVEPGSAGLLVTRTEEGGLDADPHVARMKEFISFLQAGNLEGVRSSVTTEWPDWPERLIKTVWPAHVAKHGELLEFLPFAVHEQDNGFVSVRFELKHATGSLFGYSTLKEGRVAMLVLDQAEYVTATSKGYTSEGPVRSPPTWWMPVSDTELVSYDWRKGQEAARMRLDDRPRKATTISLEEETFERARAEK</sequence>
<keyword evidence="2" id="KW-0121">Carboxypeptidase</keyword>
<name>A0A518F104_9BACT</name>
<dbReference type="InterPro" id="IPR001466">
    <property type="entry name" value="Beta-lactam-related"/>
</dbReference>
<dbReference type="RefSeq" id="WP_145205474.1">
    <property type="nucleotide sequence ID" value="NZ_CP036434.1"/>
</dbReference>
<dbReference type="OrthoDB" id="9770183at2"/>
<dbReference type="Pfam" id="PF00144">
    <property type="entry name" value="Beta-lactamase"/>
    <property type="match status" value="1"/>
</dbReference>
<evidence type="ECO:0000313" key="2">
    <source>
        <dbReference type="EMBL" id="QDV10022.1"/>
    </source>
</evidence>
<dbReference type="PANTHER" id="PTHR46825">
    <property type="entry name" value="D-ALANYL-D-ALANINE-CARBOXYPEPTIDASE/ENDOPEPTIDASE AMPH"/>
    <property type="match status" value="1"/>
</dbReference>
<keyword evidence="2" id="KW-0645">Protease</keyword>
<keyword evidence="2" id="KW-0378">Hydrolase</keyword>
<accession>A0A518F104</accession>
<dbReference type="GO" id="GO:0009002">
    <property type="term" value="F:serine-type D-Ala-D-Ala carboxypeptidase activity"/>
    <property type="evidence" value="ECO:0007669"/>
    <property type="project" value="UniProtKB-EC"/>
</dbReference>
<dbReference type="InterPro" id="IPR012338">
    <property type="entry name" value="Beta-lactam/transpept-like"/>
</dbReference>
<feature type="domain" description="Beta-lactamase-related" evidence="1">
    <location>
        <begin position="49"/>
        <end position="361"/>
    </location>
</feature>
<dbReference type="AlphaFoldDB" id="A0A518F104"/>
<keyword evidence="3" id="KW-1185">Reference proteome</keyword>
<protein>
    <submittedName>
        <fullName evidence="2">D-alanyl-D-alanine carboxypeptidase</fullName>
        <ecNumber evidence="2">3.4.16.4</ecNumber>
    </submittedName>
</protein>
<evidence type="ECO:0000313" key="3">
    <source>
        <dbReference type="Proteomes" id="UP000320390"/>
    </source>
</evidence>